<dbReference type="Proteomes" id="UP000027153">
    <property type="component" value="Unassembled WGS sequence"/>
</dbReference>
<keyword evidence="3" id="KW-1185">Reference proteome</keyword>
<gene>
    <name evidence="2" type="ORF">ANME2D_00948</name>
</gene>
<dbReference type="RefSeq" id="WP_048089425.1">
    <property type="nucleotide sequence ID" value="NZ_JMIY01000002.1"/>
</dbReference>
<evidence type="ECO:0000256" key="1">
    <source>
        <dbReference type="SAM" id="Phobius"/>
    </source>
</evidence>
<dbReference type="AlphaFoldDB" id="A0A062VB32"/>
<keyword evidence="1" id="KW-1133">Transmembrane helix</keyword>
<feature type="transmembrane region" description="Helical" evidence="1">
    <location>
        <begin position="78"/>
        <end position="97"/>
    </location>
</feature>
<evidence type="ECO:0000313" key="2">
    <source>
        <dbReference type="EMBL" id="KCZ72520.1"/>
    </source>
</evidence>
<keyword evidence="1" id="KW-0812">Transmembrane</keyword>
<dbReference type="EMBL" id="JMIY01000002">
    <property type="protein sequence ID" value="KCZ72520.1"/>
    <property type="molecule type" value="Genomic_DNA"/>
</dbReference>
<comment type="caution">
    <text evidence="2">The sequence shown here is derived from an EMBL/GenBank/DDBJ whole genome shotgun (WGS) entry which is preliminary data.</text>
</comment>
<organism evidence="2 3">
    <name type="scientific">Candidatus Methanoperedens nitratireducens</name>
    <dbReference type="NCBI Taxonomy" id="1392998"/>
    <lineage>
        <taxon>Archaea</taxon>
        <taxon>Methanobacteriati</taxon>
        <taxon>Methanobacteriota</taxon>
        <taxon>Stenosarchaea group</taxon>
        <taxon>Methanomicrobia</taxon>
        <taxon>Methanosarcinales</taxon>
        <taxon>ANME-2 cluster</taxon>
        <taxon>Candidatus Methanoperedentaceae</taxon>
        <taxon>Candidatus Methanoperedens</taxon>
    </lineage>
</organism>
<evidence type="ECO:0000313" key="3">
    <source>
        <dbReference type="Proteomes" id="UP000027153"/>
    </source>
</evidence>
<keyword evidence="1" id="KW-0472">Membrane</keyword>
<proteinExistence type="predicted"/>
<feature type="transmembrane region" description="Helical" evidence="1">
    <location>
        <begin position="6"/>
        <end position="28"/>
    </location>
</feature>
<name>A0A062VB32_9EURY</name>
<feature type="transmembrane region" description="Helical" evidence="1">
    <location>
        <begin position="40"/>
        <end position="58"/>
    </location>
</feature>
<reference evidence="2 3" key="1">
    <citation type="journal article" date="2013" name="Nature">
        <title>Anaerobic oxidation of methane coupled to nitrate reduction in a novel archaeal lineage.</title>
        <authorList>
            <person name="Haroon M.F."/>
            <person name="Hu S."/>
            <person name="Shi Y."/>
            <person name="Imelfort M."/>
            <person name="Keller J."/>
            <person name="Hugenholtz P."/>
            <person name="Yuan Z."/>
            <person name="Tyson G.W."/>
        </authorList>
    </citation>
    <scope>NUCLEOTIDE SEQUENCE [LARGE SCALE GENOMIC DNA]</scope>
    <source>
        <strain evidence="2 3">ANME-2d</strain>
    </source>
</reference>
<sequence>MVGLTLLYLELLNGALGQALILLVLILIKDFKKEFSNRGTRIQIPFAFFGLSIIVFSIKELYRYGPFDNIVDPVVSELLEMLHLLLTLAVIFLLLGLKKQVIFN</sequence>
<protein>
    <submittedName>
        <fullName evidence="2">Uncharacterized protein</fullName>
    </submittedName>
</protein>
<accession>A0A062VB32</accession>